<evidence type="ECO:0000256" key="5">
    <source>
        <dbReference type="SAM" id="MobiDB-lite"/>
    </source>
</evidence>
<evidence type="ECO:0000259" key="6">
    <source>
        <dbReference type="PROSITE" id="PS50011"/>
    </source>
</evidence>
<protein>
    <submittedName>
        <fullName evidence="7">Serine/threonine protein kinase</fullName>
    </submittedName>
</protein>
<name>A0ABX7NUV0_9BACT</name>
<evidence type="ECO:0000313" key="7">
    <source>
        <dbReference type="EMBL" id="QSQ22149.1"/>
    </source>
</evidence>
<dbReference type="InterPro" id="IPR011009">
    <property type="entry name" value="Kinase-like_dom_sf"/>
</dbReference>
<dbReference type="RefSeq" id="WP_206723726.1">
    <property type="nucleotide sequence ID" value="NZ_CP071090.1"/>
</dbReference>
<evidence type="ECO:0000313" key="8">
    <source>
        <dbReference type="Proteomes" id="UP000662747"/>
    </source>
</evidence>
<dbReference type="PANTHER" id="PTHR43289">
    <property type="entry name" value="MITOGEN-ACTIVATED PROTEIN KINASE KINASE KINASE 20-RELATED"/>
    <property type="match status" value="1"/>
</dbReference>
<evidence type="ECO:0000256" key="1">
    <source>
        <dbReference type="ARBA" id="ARBA00022679"/>
    </source>
</evidence>
<dbReference type="InterPro" id="IPR000719">
    <property type="entry name" value="Prot_kinase_dom"/>
</dbReference>
<organism evidence="7 8">
    <name type="scientific">Pyxidicoccus parkwayensis</name>
    <dbReference type="NCBI Taxonomy" id="2813578"/>
    <lineage>
        <taxon>Bacteria</taxon>
        <taxon>Pseudomonadati</taxon>
        <taxon>Myxococcota</taxon>
        <taxon>Myxococcia</taxon>
        <taxon>Myxococcales</taxon>
        <taxon>Cystobacterineae</taxon>
        <taxon>Myxococcaceae</taxon>
        <taxon>Pyxidicoccus</taxon>
    </lineage>
</organism>
<proteinExistence type="predicted"/>
<dbReference type="Proteomes" id="UP000662747">
    <property type="component" value="Chromosome"/>
</dbReference>
<dbReference type="GO" id="GO:0004674">
    <property type="term" value="F:protein serine/threonine kinase activity"/>
    <property type="evidence" value="ECO:0007669"/>
    <property type="project" value="UniProtKB-KW"/>
</dbReference>
<keyword evidence="2" id="KW-0547">Nucleotide-binding</keyword>
<accession>A0ABX7NUV0</accession>
<dbReference type="CDD" id="cd14014">
    <property type="entry name" value="STKc_PknB_like"/>
    <property type="match status" value="1"/>
</dbReference>
<dbReference type="PROSITE" id="PS50011">
    <property type="entry name" value="PROTEIN_KINASE_DOM"/>
    <property type="match status" value="1"/>
</dbReference>
<dbReference type="SUPFAM" id="SSF56112">
    <property type="entry name" value="Protein kinase-like (PK-like)"/>
    <property type="match status" value="1"/>
</dbReference>
<keyword evidence="1" id="KW-0808">Transferase</keyword>
<sequence length="381" mass="41499">MSSLPSDVTSVPRVLLRSGRTSYEFVRSLGSAHHGELVLTRRRYDWDFAGFAVLKRPLPAEAGAAHRLLEEGRLSAQLHHPNLVAVHHVKGPDDSPVLVFEHTPGHRLDALLEASSRAQLPFSEGFALYVTAEVADALHHAHCLTDESGRALQVVHRDVGPHNILVTEHGAVKLLDFGAAWSRLRGRVATNGTDLPGSLAYAAPEHVAQLGLDARADLFGLGIVLLQLLTGRHLFEGADRFDAEARRRRERVLAQDSVIHEHALGAAMREAVSLAATNELKSRILAYSLEDLDEATRAVPAALMPVVRRALAPDRGQRFTTAAELARALREQLRRTNPSFGRAEALAELAGLRYTALRVSAGESPEEATEDRLLPEDDTAA</sequence>
<dbReference type="PANTHER" id="PTHR43289:SF6">
    <property type="entry name" value="SERINE_THREONINE-PROTEIN KINASE NEKL-3"/>
    <property type="match status" value="1"/>
</dbReference>
<dbReference type="Pfam" id="PF00069">
    <property type="entry name" value="Pkinase"/>
    <property type="match status" value="1"/>
</dbReference>
<keyword evidence="4" id="KW-0067">ATP-binding</keyword>
<dbReference type="EMBL" id="CP071090">
    <property type="protein sequence ID" value="QSQ22149.1"/>
    <property type="molecule type" value="Genomic_DNA"/>
</dbReference>
<keyword evidence="3 7" id="KW-0418">Kinase</keyword>
<evidence type="ECO:0000256" key="2">
    <source>
        <dbReference type="ARBA" id="ARBA00022741"/>
    </source>
</evidence>
<keyword evidence="7" id="KW-0723">Serine/threonine-protein kinase</keyword>
<feature type="region of interest" description="Disordered" evidence="5">
    <location>
        <begin position="360"/>
        <end position="381"/>
    </location>
</feature>
<evidence type="ECO:0000256" key="4">
    <source>
        <dbReference type="ARBA" id="ARBA00022840"/>
    </source>
</evidence>
<evidence type="ECO:0000256" key="3">
    <source>
        <dbReference type="ARBA" id="ARBA00022777"/>
    </source>
</evidence>
<dbReference type="Gene3D" id="1.10.510.10">
    <property type="entry name" value="Transferase(Phosphotransferase) domain 1"/>
    <property type="match status" value="1"/>
</dbReference>
<reference evidence="7 8" key="1">
    <citation type="submission" date="2021-02" db="EMBL/GenBank/DDBJ databases">
        <title>De Novo genome assembly of isolated myxobacteria.</title>
        <authorList>
            <person name="Stevens D.C."/>
        </authorList>
    </citation>
    <scope>NUCLEOTIDE SEQUENCE [LARGE SCALE GENOMIC DNA]</scope>
    <source>
        <strain evidence="8">SCPEA02</strain>
    </source>
</reference>
<gene>
    <name evidence="7" type="ORF">JY651_44640</name>
</gene>
<keyword evidence="8" id="KW-1185">Reference proteome</keyword>
<dbReference type="Gene3D" id="3.30.200.20">
    <property type="entry name" value="Phosphorylase Kinase, domain 1"/>
    <property type="match status" value="1"/>
</dbReference>
<feature type="domain" description="Protein kinase" evidence="6">
    <location>
        <begin position="23"/>
        <end position="340"/>
    </location>
</feature>